<dbReference type="EMBL" id="CP101118">
    <property type="protein sequence ID" value="WZF87337.1"/>
    <property type="molecule type" value="Genomic_DNA"/>
</dbReference>
<organism evidence="1 2">
    <name type="scientific">Marinobacter metalliresistant</name>
    <dbReference type="NCBI Taxonomy" id="2961995"/>
    <lineage>
        <taxon>Bacteria</taxon>
        <taxon>Pseudomonadati</taxon>
        <taxon>Pseudomonadota</taxon>
        <taxon>Gammaproteobacteria</taxon>
        <taxon>Pseudomonadales</taxon>
        <taxon>Marinobacteraceae</taxon>
        <taxon>Marinobacter</taxon>
    </lineage>
</organism>
<keyword evidence="2" id="KW-1185">Reference proteome</keyword>
<accession>A0ABZ2VYB2</accession>
<evidence type="ECO:0000313" key="2">
    <source>
        <dbReference type="Proteomes" id="UP001475781"/>
    </source>
</evidence>
<name>A0ABZ2VYB2_9GAMM</name>
<gene>
    <name evidence="1" type="ORF">NLK58_13355</name>
</gene>
<protein>
    <submittedName>
        <fullName evidence="1">Uncharacterized protein</fullName>
    </submittedName>
</protein>
<reference evidence="1 2" key="1">
    <citation type="submission" date="2022-07" db="EMBL/GenBank/DDBJ databases">
        <title>A copper resistant bacterium isolated from sediment samples of deep sea hydrothermal areas.</title>
        <authorList>
            <person name="Zeng X."/>
        </authorList>
    </citation>
    <scope>NUCLEOTIDE SEQUENCE [LARGE SCALE GENOMIC DNA]</scope>
    <source>
        <strain evidence="2">CuT 6</strain>
    </source>
</reference>
<dbReference type="RefSeq" id="WP_341580973.1">
    <property type="nucleotide sequence ID" value="NZ_CP101118.1"/>
</dbReference>
<proteinExistence type="predicted"/>
<dbReference type="Proteomes" id="UP001475781">
    <property type="component" value="Chromosome"/>
</dbReference>
<evidence type="ECO:0000313" key="1">
    <source>
        <dbReference type="EMBL" id="WZF87337.1"/>
    </source>
</evidence>
<sequence>MTISTPNDTQIGTDDVQLMVRLGVPAALIRILLNEAGLPIPDNLMPSEQAESQGLSPTEKAVLRSGGALGLDGNTNATKAEKHLMALKHLHECRELVEQSYELEVVAERLRISPEATKACTSGRARDLYAFKLADNGQWLFPKWQFYELGRIPNLHSLLSVVEESVSPLVFSRFMLMKSIDLENDEECYSPRDWLIRGFEPEPVLMLVRDL</sequence>